<feature type="non-terminal residue" evidence="3">
    <location>
        <position position="1"/>
    </location>
</feature>
<organism evidence="3 4">
    <name type="scientific">Plakobranchus ocellatus</name>
    <dbReference type="NCBI Taxonomy" id="259542"/>
    <lineage>
        <taxon>Eukaryota</taxon>
        <taxon>Metazoa</taxon>
        <taxon>Spiralia</taxon>
        <taxon>Lophotrochozoa</taxon>
        <taxon>Mollusca</taxon>
        <taxon>Gastropoda</taxon>
        <taxon>Heterobranchia</taxon>
        <taxon>Euthyneura</taxon>
        <taxon>Panpulmonata</taxon>
        <taxon>Sacoglossa</taxon>
        <taxon>Placobranchoidea</taxon>
        <taxon>Plakobranchidae</taxon>
        <taxon>Plakobranchus</taxon>
    </lineage>
</organism>
<dbReference type="InterPro" id="IPR011625">
    <property type="entry name" value="A2M_N_BRD"/>
</dbReference>
<dbReference type="InterPro" id="IPR029526">
    <property type="entry name" value="PGBD"/>
</dbReference>
<dbReference type="PANTHER" id="PTHR11412">
    <property type="entry name" value="MACROGLOBULIN / COMPLEMENT"/>
    <property type="match status" value="1"/>
</dbReference>
<evidence type="ECO:0000259" key="2">
    <source>
        <dbReference type="SMART" id="SM01360"/>
    </source>
</evidence>
<dbReference type="SMART" id="SM01359">
    <property type="entry name" value="A2M_N_2"/>
    <property type="match status" value="1"/>
</dbReference>
<dbReference type="Pfam" id="PF07678">
    <property type="entry name" value="TED_complement"/>
    <property type="match status" value="1"/>
</dbReference>
<name>A0AAV4AYQ3_9GAST</name>
<dbReference type="Gene3D" id="1.50.10.20">
    <property type="match status" value="1"/>
</dbReference>
<dbReference type="InterPro" id="IPR013783">
    <property type="entry name" value="Ig-like_fold"/>
</dbReference>
<dbReference type="SUPFAM" id="SSF48239">
    <property type="entry name" value="Terpenoid cyclases/Protein prenyltransferases"/>
    <property type="match status" value="1"/>
</dbReference>
<dbReference type="Gene3D" id="2.60.40.10">
    <property type="entry name" value="Immunoglobulins"/>
    <property type="match status" value="1"/>
</dbReference>
<dbReference type="Gene3D" id="2.60.40.1930">
    <property type="match status" value="1"/>
</dbReference>
<dbReference type="CDD" id="cd19757">
    <property type="entry name" value="Bbox1"/>
    <property type="match status" value="1"/>
</dbReference>
<dbReference type="GO" id="GO:0004866">
    <property type="term" value="F:endopeptidase inhibitor activity"/>
    <property type="evidence" value="ECO:0007669"/>
    <property type="project" value="InterPro"/>
</dbReference>
<keyword evidence="4" id="KW-1185">Reference proteome</keyword>
<dbReference type="InterPro" id="IPR008930">
    <property type="entry name" value="Terpenoid_cyclase/PrenylTrfase"/>
</dbReference>
<dbReference type="Proteomes" id="UP000735302">
    <property type="component" value="Unassembled WGS sequence"/>
</dbReference>
<accession>A0AAV4AYQ3</accession>
<dbReference type="InterPro" id="IPR050473">
    <property type="entry name" value="A2M/Complement_sys"/>
</dbReference>
<sequence length="1374" mass="157863">YQGRIDFEWTREELLKIAQRSGVGNSLVNSEVIFFANVTDWYSDLNRTGWAGTIMFDDTVHLEWVGGSVRTFKPGQLFKVQVAVSQYDGKPVLDGGAVTVVPTIMVSGDDNTPAGNPLTSPVINGIAYFEIQLSLNTKQFQLSINEYMVFHVTTSHFVKRIYYQIIAQSNVIIGDELEMTSRQKTFAVGLSRAMVPAARMLVYFVWQPEEVVSDVLSFFVNGTSQNMVTLGINRGKDFSRDTVEFNAYADPGSYMAFSAMLLDLYNRGLSDGITENKLIDELMSYDSTSSKGYKHLQRVSDTEYEYKFFHGYDMGIDSTTTFESAGLLILTDADVTRLPNMDSCDPQAGLFPCFSGVYSECFQLSQKCDGKMGACPSDGADEWGCEYKDTEHAVHQSGMDRVSRVMRFYDNSSWAWQEIFVKPDGRVDFRVDVPKYPLSWVINGISVSRDLGLGIMRQPVRLDAARTMYIQVEHPKYIVWGEQIGVRVTVFNYWYDDDYLEVLVTMHAGRDAEFVLVEDMGWVTAYNPDTHEGDHQTIVFLEPGESRDIYMPIVAKASFHGEKFQFRVSATCFMEKDEYTGEMFLQPNGVLNYYHTPYLIDLIRFPSMETPSLKVEVQEQFREVEVRENVYVPQSPTAMVTLYGDVVTPGFFEDILNAENILYRPYGGGEMAVFNFAYNVQVLLFQRASDQVNDDEEKRVLLDLNIVLQRMLSYMNAEEGSFKMFRDDKKSSLWLTSFVLKSLAHAREKGDWEKYLYIPNSLLEKLVTYICSRQNLTSGAFEPDEADLAFDRKMASIIDSKENLMLTHPVPLTAYVLIALSKISGFKSAIEPAKRNAARYLAEQATSLDEREMFFLAITTYALTLTQSKGDLVDRLWKLGRNDSDYVYFADQRVYSNPTKMINTEFYRDPRQELLNDAYAVQTTAYALMAHIQSNRFGKTERDLTMTWMNSMRNSFAGFSSTQIETNRYARAIINVKDQQLLSNCSRFKLWTPVTLREMWNFIAICIHMGLDKKPTLHDYWTRHPVLHSSFAPKPDCDPIQKIRPFVDYLNAKFKEVNQPQREVCIDEAMIPFKGSSRFKVYMKDKPTKWGFKLYELCESSSGYVWSVEMYCADRRISNKPVDVTMRQLQPLLDQGYRLYVDNYYCCPDLWNQMQGRNTMLVGTCRKNRVGMPADLFQNRQRPGDFDFRRKGQLVATRWFDKREVVTLSTIHQPQLTETIGRYEEEIPEVVEKTIFHLLTLVGVQTTILLNKHRTQHRRRRTNLASVLKEVSVALVDKDVIYDPQADNVPLPMDRLKGRHFLSVCPNTEASDSRGKKAQRRCKVCADRAKAVGQTPAERKNKILLTTTWCPECKVCLCLDCFEIYHTKRDYINN</sequence>
<dbReference type="InterPro" id="IPR011626">
    <property type="entry name" value="Alpha-macroglobulin_TED"/>
</dbReference>
<reference evidence="3 4" key="1">
    <citation type="journal article" date="2021" name="Elife">
        <title>Chloroplast acquisition without the gene transfer in kleptoplastic sea slugs, Plakobranchus ocellatus.</title>
        <authorList>
            <person name="Maeda T."/>
            <person name="Takahashi S."/>
            <person name="Yoshida T."/>
            <person name="Shimamura S."/>
            <person name="Takaki Y."/>
            <person name="Nagai Y."/>
            <person name="Toyoda A."/>
            <person name="Suzuki Y."/>
            <person name="Arimoto A."/>
            <person name="Ishii H."/>
            <person name="Satoh N."/>
            <person name="Nishiyama T."/>
            <person name="Hasebe M."/>
            <person name="Maruyama T."/>
            <person name="Minagawa J."/>
            <person name="Obokata J."/>
            <person name="Shigenobu S."/>
        </authorList>
    </citation>
    <scope>NUCLEOTIDE SEQUENCE [LARGE SCALE GENOMIC DNA]</scope>
</reference>
<protein>
    <submittedName>
        <fullName evidence="3">Cd109 antigen-like isoform x3</fullName>
    </submittedName>
</protein>
<evidence type="ECO:0000313" key="4">
    <source>
        <dbReference type="Proteomes" id="UP000735302"/>
    </source>
</evidence>
<dbReference type="EMBL" id="BLXT01004258">
    <property type="protein sequence ID" value="GFO11264.1"/>
    <property type="molecule type" value="Genomic_DNA"/>
</dbReference>
<dbReference type="Pfam" id="PF13843">
    <property type="entry name" value="DDE_Tnp_1_7"/>
    <property type="match status" value="1"/>
</dbReference>
<evidence type="ECO:0000259" key="1">
    <source>
        <dbReference type="SMART" id="SM01359"/>
    </source>
</evidence>
<feature type="domain" description="Alpha-2-macroglobulin bait region" evidence="1">
    <location>
        <begin position="131"/>
        <end position="264"/>
    </location>
</feature>
<dbReference type="SMART" id="SM01360">
    <property type="entry name" value="A2M"/>
    <property type="match status" value="1"/>
</dbReference>
<dbReference type="Gene3D" id="2.20.130.20">
    <property type="match status" value="1"/>
</dbReference>
<dbReference type="InterPro" id="IPR001599">
    <property type="entry name" value="Macroglobln_a2"/>
</dbReference>
<feature type="domain" description="Alpha-2-macroglobulin" evidence="2">
    <location>
        <begin position="413"/>
        <end position="506"/>
    </location>
</feature>
<evidence type="ECO:0000313" key="3">
    <source>
        <dbReference type="EMBL" id="GFO11264.1"/>
    </source>
</evidence>
<dbReference type="GO" id="GO:0005615">
    <property type="term" value="C:extracellular space"/>
    <property type="evidence" value="ECO:0007669"/>
    <property type="project" value="InterPro"/>
</dbReference>
<comment type="caution">
    <text evidence="3">The sequence shown here is derived from an EMBL/GenBank/DDBJ whole genome shotgun (WGS) entry which is preliminary data.</text>
</comment>
<dbReference type="PANTHER" id="PTHR11412:SF146">
    <property type="entry name" value="CD109 ANTIGEN"/>
    <property type="match status" value="1"/>
</dbReference>
<gene>
    <name evidence="3" type="ORF">PoB_003776900</name>
</gene>
<dbReference type="Pfam" id="PF07703">
    <property type="entry name" value="A2M_BRD"/>
    <property type="match status" value="1"/>
</dbReference>
<proteinExistence type="predicted"/>
<dbReference type="Pfam" id="PF00207">
    <property type="entry name" value="A2M"/>
    <property type="match status" value="1"/>
</dbReference>